<feature type="binding site" evidence="4">
    <location>
        <position position="7"/>
    </location>
    <ligand>
        <name>S-adenosyl-L-methionine</name>
        <dbReference type="ChEBI" id="CHEBI:59789"/>
    </ligand>
</feature>
<dbReference type="GO" id="GO:0006298">
    <property type="term" value="P:mismatch repair"/>
    <property type="evidence" value="ECO:0007669"/>
    <property type="project" value="TreeGrafter"/>
</dbReference>
<evidence type="ECO:0000256" key="4">
    <source>
        <dbReference type="PIRSR" id="PIRSR000398-1"/>
    </source>
</evidence>
<dbReference type="GO" id="GO:1904047">
    <property type="term" value="F:S-adenosyl-L-methionine binding"/>
    <property type="evidence" value="ECO:0007669"/>
    <property type="project" value="TreeGrafter"/>
</dbReference>
<dbReference type="PIRSF" id="PIRSF000398">
    <property type="entry name" value="M_m6A_EcoRV"/>
    <property type="match status" value="1"/>
</dbReference>
<comment type="caution">
    <text evidence="5">The sequence shown here is derived from an EMBL/GenBank/DDBJ whole genome shotgun (WGS) entry which is preliminary data.</text>
</comment>
<dbReference type="InterPro" id="IPR012327">
    <property type="entry name" value="MeTrfase_D12"/>
</dbReference>
<proteinExistence type="predicted"/>
<dbReference type="PRINTS" id="PR00505">
    <property type="entry name" value="D12N6MTFRASE"/>
</dbReference>
<organism evidence="5 6">
    <name type="scientific">Shouchella clausii</name>
    <name type="common">Alkalihalobacillus clausii</name>
    <dbReference type="NCBI Taxonomy" id="79880"/>
    <lineage>
        <taxon>Bacteria</taxon>
        <taxon>Bacillati</taxon>
        <taxon>Bacillota</taxon>
        <taxon>Bacilli</taxon>
        <taxon>Bacillales</taxon>
        <taxon>Bacillaceae</taxon>
        <taxon>Shouchella</taxon>
    </lineage>
</organism>
<accession>A0A268P599</accession>
<dbReference type="GO" id="GO:0032259">
    <property type="term" value="P:methylation"/>
    <property type="evidence" value="ECO:0007669"/>
    <property type="project" value="UniProtKB-KW"/>
</dbReference>
<dbReference type="AlphaFoldDB" id="A0A268P599"/>
<dbReference type="Proteomes" id="UP000216207">
    <property type="component" value="Unassembled WGS sequence"/>
</dbReference>
<dbReference type="GO" id="GO:0009307">
    <property type="term" value="P:DNA restriction-modification system"/>
    <property type="evidence" value="ECO:0007669"/>
    <property type="project" value="InterPro"/>
</dbReference>
<dbReference type="PANTHER" id="PTHR30481">
    <property type="entry name" value="DNA ADENINE METHYLASE"/>
    <property type="match status" value="1"/>
</dbReference>
<evidence type="ECO:0000313" key="6">
    <source>
        <dbReference type="Proteomes" id="UP000216207"/>
    </source>
</evidence>
<dbReference type="GO" id="GO:0009007">
    <property type="term" value="F:site-specific DNA-methyltransferase (adenine-specific) activity"/>
    <property type="evidence" value="ECO:0007669"/>
    <property type="project" value="UniProtKB-EC"/>
</dbReference>
<keyword evidence="1 5" id="KW-0489">Methyltransferase</keyword>
<dbReference type="GO" id="GO:0043565">
    <property type="term" value="F:sequence-specific DNA binding"/>
    <property type="evidence" value="ECO:0007669"/>
    <property type="project" value="TreeGrafter"/>
</dbReference>
<dbReference type="Pfam" id="PF02086">
    <property type="entry name" value="MethyltransfD12"/>
    <property type="match status" value="1"/>
</dbReference>
<evidence type="ECO:0000256" key="1">
    <source>
        <dbReference type="ARBA" id="ARBA00022603"/>
    </source>
</evidence>
<protein>
    <submittedName>
        <fullName evidence="5">DNA methyltransferase</fullName>
    </submittedName>
</protein>
<evidence type="ECO:0000313" key="5">
    <source>
        <dbReference type="EMBL" id="PAE90916.1"/>
    </source>
</evidence>
<dbReference type="Gene3D" id="3.40.50.150">
    <property type="entry name" value="Vaccinia Virus protein VP39"/>
    <property type="match status" value="2"/>
</dbReference>
<evidence type="ECO:0000256" key="2">
    <source>
        <dbReference type="ARBA" id="ARBA00022679"/>
    </source>
</evidence>
<reference evidence="5 6" key="1">
    <citation type="submission" date="2017-07" db="EMBL/GenBank/DDBJ databases">
        <title>Isolation and whole genome analysis of endospore-forming bacteria from heroin.</title>
        <authorList>
            <person name="Kalinowski J."/>
            <person name="Ahrens B."/>
            <person name="Al-Dilaimi A."/>
            <person name="Winkler A."/>
            <person name="Wibberg D."/>
            <person name="Schleenbecker U."/>
            <person name="Ruckert C."/>
            <person name="Wolfel R."/>
            <person name="Grass G."/>
        </authorList>
    </citation>
    <scope>NUCLEOTIDE SEQUENCE [LARGE SCALE GENOMIC DNA]</scope>
    <source>
        <strain evidence="5 6">7539</strain>
    </source>
</reference>
<feature type="binding site" evidence="4">
    <location>
        <position position="180"/>
    </location>
    <ligand>
        <name>S-adenosyl-L-methionine</name>
        <dbReference type="ChEBI" id="CHEBI:59789"/>
    </ligand>
</feature>
<dbReference type="RefSeq" id="WP_095325981.1">
    <property type="nucleotide sequence ID" value="NZ_NPCC01000002.1"/>
</dbReference>
<feature type="binding site" evidence="4">
    <location>
        <position position="52"/>
    </location>
    <ligand>
        <name>S-adenosyl-L-methionine</name>
        <dbReference type="ChEBI" id="CHEBI:59789"/>
    </ligand>
</feature>
<evidence type="ECO:0000256" key="3">
    <source>
        <dbReference type="ARBA" id="ARBA00022691"/>
    </source>
</evidence>
<name>A0A268P599_SHOCL</name>
<keyword evidence="3" id="KW-0949">S-adenosyl-L-methionine</keyword>
<dbReference type="InterPro" id="IPR012263">
    <property type="entry name" value="M_m6A_EcoRV"/>
</dbReference>
<dbReference type="EMBL" id="NPCC01000002">
    <property type="protein sequence ID" value="PAE90916.1"/>
    <property type="molecule type" value="Genomic_DNA"/>
</dbReference>
<dbReference type="SUPFAM" id="SSF53335">
    <property type="entry name" value="S-adenosyl-L-methionine-dependent methyltransferases"/>
    <property type="match status" value="1"/>
</dbReference>
<dbReference type="InterPro" id="IPR029063">
    <property type="entry name" value="SAM-dependent_MTases_sf"/>
</dbReference>
<gene>
    <name evidence="5" type="ORF">CHH72_00410</name>
</gene>
<sequence length="274" mass="31301">MSSPLIWFGGKGKVAKYIIQQMTDHKVYVEPFGGAAHVISQKPRVSHEVYNDIDFVLVNFMLQARDNTSELIDAVSTLPYSRELYEKWKREELPTDPLERAVRFFYLNRCGISKGNVDAIPKTGWRHSTKSNQNPAKGYLAAAERIAAFAKRMMGVQIECGDYLEIIKKYDSEETLFYLDPPYVGKERYYAGGFGQADHEVLAETLNGIKGKAIISYYADPLIDDLYKGWAKDTYTATRQIVGDKTSERTEELLLMNYGKEISLFDFYEEETVC</sequence>
<feature type="binding site" evidence="4">
    <location>
        <position position="11"/>
    </location>
    <ligand>
        <name>S-adenosyl-L-methionine</name>
        <dbReference type="ChEBI" id="CHEBI:59789"/>
    </ligand>
</feature>
<keyword evidence="2 5" id="KW-0808">Transferase</keyword>